<feature type="domain" description="Cyclic nucleotide-binding" evidence="1">
    <location>
        <begin position="13"/>
        <end position="132"/>
    </location>
</feature>
<gene>
    <name evidence="2" type="ORF">SUTH_00047</name>
</gene>
<dbReference type="PANTHER" id="PTHR24567:SF74">
    <property type="entry name" value="HTH-TYPE TRANSCRIPTIONAL REGULATOR ARCR"/>
    <property type="match status" value="1"/>
</dbReference>
<reference evidence="2 3" key="1">
    <citation type="journal article" date="2014" name="Syst. Appl. Microbiol.">
        <title>Complete genomes of freshwater sulfur oxidizers Sulfuricella denitrificans skB26 and Sulfuritalea hydrogenivorans sk43H: genetic insights into the sulfur oxidation pathway of betaproteobacteria.</title>
        <authorList>
            <person name="Watanabe T."/>
            <person name="Kojima H."/>
            <person name="Fukui M."/>
        </authorList>
    </citation>
    <scope>NUCLEOTIDE SEQUENCE [LARGE SCALE GENOMIC DNA]</scope>
    <source>
        <strain evidence="2">DSM22779</strain>
    </source>
</reference>
<dbReference type="CDD" id="cd00038">
    <property type="entry name" value="CAP_ED"/>
    <property type="match status" value="1"/>
</dbReference>
<dbReference type="InterPro" id="IPR018490">
    <property type="entry name" value="cNMP-bd_dom_sf"/>
</dbReference>
<sequence>MMDIADTLDGLDLFKDFAYPELKLIARYLSREARKQGEVIFSEGDPGTYMLILVDGRLSIFKGGESGNHLLSHEGRGRMVGEMALLDHERRSASCMADTDCTVLILSADEMARMAAENPLLAYRFMFRLARLLSRRLRKTSGMLVEYLVT</sequence>
<dbReference type="SUPFAM" id="SSF51206">
    <property type="entry name" value="cAMP-binding domain-like"/>
    <property type="match status" value="1"/>
</dbReference>
<evidence type="ECO:0000313" key="3">
    <source>
        <dbReference type="Proteomes" id="UP000031637"/>
    </source>
</evidence>
<dbReference type="Pfam" id="PF00027">
    <property type="entry name" value="cNMP_binding"/>
    <property type="match status" value="1"/>
</dbReference>
<dbReference type="HOGENOM" id="CLU_075053_16_0_4"/>
<dbReference type="AlphaFoldDB" id="W0SAI3"/>
<protein>
    <submittedName>
        <fullName evidence="2">Crp/Fnr family transcriptional regulator</fullName>
    </submittedName>
</protein>
<proteinExistence type="predicted"/>
<dbReference type="Gene3D" id="2.60.120.10">
    <property type="entry name" value="Jelly Rolls"/>
    <property type="match status" value="1"/>
</dbReference>
<accession>W0SAI3</accession>
<dbReference type="KEGG" id="shd:SUTH_00047"/>
<dbReference type="InterPro" id="IPR050397">
    <property type="entry name" value="Env_Response_Regulators"/>
</dbReference>
<dbReference type="PROSITE" id="PS50042">
    <property type="entry name" value="CNMP_BINDING_3"/>
    <property type="match status" value="1"/>
</dbReference>
<dbReference type="SMART" id="SM00100">
    <property type="entry name" value="cNMP"/>
    <property type="match status" value="1"/>
</dbReference>
<evidence type="ECO:0000313" key="2">
    <source>
        <dbReference type="EMBL" id="BAO27867.1"/>
    </source>
</evidence>
<dbReference type="GO" id="GO:0005829">
    <property type="term" value="C:cytosol"/>
    <property type="evidence" value="ECO:0007669"/>
    <property type="project" value="TreeGrafter"/>
</dbReference>
<dbReference type="STRING" id="1223802.SUTH_00047"/>
<dbReference type="Proteomes" id="UP000031637">
    <property type="component" value="Chromosome"/>
</dbReference>
<dbReference type="PANTHER" id="PTHR24567">
    <property type="entry name" value="CRP FAMILY TRANSCRIPTIONAL REGULATORY PROTEIN"/>
    <property type="match status" value="1"/>
</dbReference>
<dbReference type="InterPro" id="IPR014710">
    <property type="entry name" value="RmlC-like_jellyroll"/>
</dbReference>
<organism evidence="2 3">
    <name type="scientific">Sulfuritalea hydrogenivorans sk43H</name>
    <dbReference type="NCBI Taxonomy" id="1223802"/>
    <lineage>
        <taxon>Bacteria</taxon>
        <taxon>Pseudomonadati</taxon>
        <taxon>Pseudomonadota</taxon>
        <taxon>Betaproteobacteria</taxon>
        <taxon>Nitrosomonadales</taxon>
        <taxon>Sterolibacteriaceae</taxon>
        <taxon>Sulfuritalea</taxon>
    </lineage>
</organism>
<evidence type="ECO:0000259" key="1">
    <source>
        <dbReference type="PROSITE" id="PS50042"/>
    </source>
</evidence>
<keyword evidence="3" id="KW-1185">Reference proteome</keyword>
<dbReference type="EMBL" id="AP012547">
    <property type="protein sequence ID" value="BAO27867.1"/>
    <property type="molecule type" value="Genomic_DNA"/>
</dbReference>
<dbReference type="GO" id="GO:0003700">
    <property type="term" value="F:DNA-binding transcription factor activity"/>
    <property type="evidence" value="ECO:0007669"/>
    <property type="project" value="TreeGrafter"/>
</dbReference>
<dbReference type="RefSeq" id="WP_052472978.1">
    <property type="nucleotide sequence ID" value="NZ_AP012547.1"/>
</dbReference>
<dbReference type="InterPro" id="IPR000595">
    <property type="entry name" value="cNMP-bd_dom"/>
</dbReference>
<name>W0SAI3_9PROT</name>
<dbReference type="OrthoDB" id="8589195at2"/>